<keyword evidence="3" id="KW-1185">Reference proteome</keyword>
<sequence>MAQRRARARTSLRMGRPRVAAPPSPLRRAMMARFVARFITAGGRDMRVAVAHRGWALCALLRDTAADPC</sequence>
<feature type="region of interest" description="Disordered" evidence="1">
    <location>
        <begin position="1"/>
        <end position="23"/>
    </location>
</feature>
<evidence type="ECO:0000313" key="2">
    <source>
        <dbReference type="EMBL" id="KZT75241.1"/>
    </source>
</evidence>
<evidence type="ECO:0000256" key="1">
    <source>
        <dbReference type="SAM" id="MobiDB-lite"/>
    </source>
</evidence>
<reference evidence="2 3" key="1">
    <citation type="journal article" date="2015" name="Proc. Natl. Acad. Sci. U.S.A.">
        <title>The resurrection genome of Boea hygrometrica: A blueprint for survival of dehydration.</title>
        <authorList>
            <person name="Xiao L."/>
            <person name="Yang G."/>
            <person name="Zhang L."/>
            <person name="Yang X."/>
            <person name="Zhao S."/>
            <person name="Ji Z."/>
            <person name="Zhou Q."/>
            <person name="Hu M."/>
            <person name="Wang Y."/>
            <person name="Chen M."/>
            <person name="Xu Y."/>
            <person name="Jin H."/>
            <person name="Xiao X."/>
            <person name="Hu G."/>
            <person name="Bao F."/>
            <person name="Hu Y."/>
            <person name="Wan P."/>
            <person name="Li L."/>
            <person name="Deng X."/>
            <person name="Kuang T."/>
            <person name="Xiang C."/>
            <person name="Zhu J.K."/>
            <person name="Oliver M.J."/>
            <person name="He Y."/>
        </authorList>
    </citation>
    <scope>NUCLEOTIDE SEQUENCE [LARGE SCALE GENOMIC DNA]</scope>
    <source>
        <strain evidence="3">cv. XS01</strain>
    </source>
</reference>
<organism evidence="2 3">
    <name type="scientific">Dorcoceras hygrometricum</name>
    <dbReference type="NCBI Taxonomy" id="472368"/>
    <lineage>
        <taxon>Eukaryota</taxon>
        <taxon>Viridiplantae</taxon>
        <taxon>Streptophyta</taxon>
        <taxon>Embryophyta</taxon>
        <taxon>Tracheophyta</taxon>
        <taxon>Spermatophyta</taxon>
        <taxon>Magnoliopsida</taxon>
        <taxon>eudicotyledons</taxon>
        <taxon>Gunneridae</taxon>
        <taxon>Pentapetalae</taxon>
        <taxon>asterids</taxon>
        <taxon>lamiids</taxon>
        <taxon>Lamiales</taxon>
        <taxon>Gesneriaceae</taxon>
        <taxon>Didymocarpoideae</taxon>
        <taxon>Trichosporeae</taxon>
        <taxon>Loxocarpinae</taxon>
        <taxon>Dorcoceras</taxon>
    </lineage>
</organism>
<name>A0A2Z6ZRB0_9LAMI</name>
<feature type="compositionally biased region" description="Basic residues" evidence="1">
    <location>
        <begin position="1"/>
        <end position="10"/>
    </location>
</feature>
<dbReference type="AlphaFoldDB" id="A0A2Z6ZRB0"/>
<dbReference type="EMBL" id="KV318215">
    <property type="protein sequence ID" value="KZT75241.1"/>
    <property type="molecule type" value="Genomic_DNA"/>
</dbReference>
<accession>A0A2Z6ZRB0</accession>
<dbReference type="Proteomes" id="UP000250235">
    <property type="component" value="Unassembled WGS sequence"/>
</dbReference>
<protein>
    <submittedName>
        <fullName evidence="2">ENTH-domain-containing protein</fullName>
    </submittedName>
</protein>
<evidence type="ECO:0000313" key="3">
    <source>
        <dbReference type="Proteomes" id="UP000250235"/>
    </source>
</evidence>
<gene>
    <name evidence="2" type="ORF">F511_47734</name>
</gene>
<proteinExistence type="predicted"/>